<dbReference type="InterPro" id="IPR036388">
    <property type="entry name" value="WH-like_DNA-bd_sf"/>
</dbReference>
<evidence type="ECO:0000256" key="1">
    <source>
        <dbReference type="ARBA" id="ARBA00023015"/>
    </source>
</evidence>
<organism evidence="5 6">
    <name type="scientific">Caldalkalibacillus uzonensis</name>
    <dbReference type="NCBI Taxonomy" id="353224"/>
    <lineage>
        <taxon>Bacteria</taxon>
        <taxon>Bacillati</taxon>
        <taxon>Bacillota</taxon>
        <taxon>Bacilli</taxon>
        <taxon>Bacillales</taxon>
        <taxon>Bacillaceae</taxon>
        <taxon>Caldalkalibacillus</taxon>
    </lineage>
</organism>
<gene>
    <name evidence="5" type="ORF">J2S00_002593</name>
</gene>
<keyword evidence="2 5" id="KW-0238">DNA-binding</keyword>
<dbReference type="InterPro" id="IPR002577">
    <property type="entry name" value="HTH_HxlR"/>
</dbReference>
<dbReference type="GO" id="GO:0003677">
    <property type="term" value="F:DNA binding"/>
    <property type="evidence" value="ECO:0007669"/>
    <property type="project" value="UniProtKB-KW"/>
</dbReference>
<sequence>MKGEDMSKKYNLACNIAKTLDIIGDRWTLLIIRDLLEGKNKFNEIKESLKGIAPNILSDRLQSLEKEGIIVSNLYSQHPPRFEYKLTKKGEDLRHVIHALGIWGNKYLSPTYFELVHKQCGHQVQVQYFCPNCNATVKDIHYVKAATSNSNLSS</sequence>
<accession>A0ABU0CTV1</accession>
<evidence type="ECO:0000259" key="4">
    <source>
        <dbReference type="PROSITE" id="PS51118"/>
    </source>
</evidence>
<comment type="caution">
    <text evidence="5">The sequence shown here is derived from an EMBL/GenBank/DDBJ whole genome shotgun (WGS) entry which is preliminary data.</text>
</comment>
<evidence type="ECO:0000313" key="5">
    <source>
        <dbReference type="EMBL" id="MDQ0339800.1"/>
    </source>
</evidence>
<protein>
    <submittedName>
        <fullName evidence="5">DNA-binding HxlR family transcriptional regulator</fullName>
    </submittedName>
</protein>
<dbReference type="RefSeq" id="WP_307340327.1">
    <property type="nucleotide sequence ID" value="NZ_JAUSUQ010000009.1"/>
</dbReference>
<dbReference type="PANTHER" id="PTHR33204">
    <property type="entry name" value="TRANSCRIPTIONAL REGULATOR, MARR FAMILY"/>
    <property type="match status" value="1"/>
</dbReference>
<dbReference type="Proteomes" id="UP001232445">
    <property type="component" value="Unassembled WGS sequence"/>
</dbReference>
<dbReference type="EMBL" id="JAUSUQ010000009">
    <property type="protein sequence ID" value="MDQ0339800.1"/>
    <property type="molecule type" value="Genomic_DNA"/>
</dbReference>
<dbReference type="Pfam" id="PF01638">
    <property type="entry name" value="HxlR"/>
    <property type="match status" value="1"/>
</dbReference>
<dbReference type="InterPro" id="IPR011991">
    <property type="entry name" value="ArsR-like_HTH"/>
</dbReference>
<dbReference type="SUPFAM" id="SSF46785">
    <property type="entry name" value="Winged helix' DNA-binding domain"/>
    <property type="match status" value="1"/>
</dbReference>
<dbReference type="PROSITE" id="PS51118">
    <property type="entry name" value="HTH_HXLR"/>
    <property type="match status" value="1"/>
</dbReference>
<dbReference type="Gene3D" id="1.10.10.10">
    <property type="entry name" value="Winged helix-like DNA-binding domain superfamily/Winged helix DNA-binding domain"/>
    <property type="match status" value="1"/>
</dbReference>
<name>A0ABU0CTV1_9BACI</name>
<reference evidence="5 6" key="1">
    <citation type="submission" date="2023-07" db="EMBL/GenBank/DDBJ databases">
        <title>Genomic Encyclopedia of Type Strains, Phase IV (KMG-IV): sequencing the most valuable type-strain genomes for metagenomic binning, comparative biology and taxonomic classification.</title>
        <authorList>
            <person name="Goeker M."/>
        </authorList>
    </citation>
    <scope>NUCLEOTIDE SEQUENCE [LARGE SCALE GENOMIC DNA]</scope>
    <source>
        <strain evidence="5 6">DSM 17740</strain>
    </source>
</reference>
<dbReference type="PANTHER" id="PTHR33204:SF18">
    <property type="entry name" value="TRANSCRIPTIONAL REGULATORY PROTEIN"/>
    <property type="match status" value="1"/>
</dbReference>
<dbReference type="InterPro" id="IPR036390">
    <property type="entry name" value="WH_DNA-bd_sf"/>
</dbReference>
<evidence type="ECO:0000256" key="3">
    <source>
        <dbReference type="ARBA" id="ARBA00023163"/>
    </source>
</evidence>
<dbReference type="CDD" id="cd00090">
    <property type="entry name" value="HTH_ARSR"/>
    <property type="match status" value="1"/>
</dbReference>
<feature type="domain" description="HTH hxlR-type" evidence="4">
    <location>
        <begin position="14"/>
        <end position="112"/>
    </location>
</feature>
<keyword evidence="3" id="KW-0804">Transcription</keyword>
<evidence type="ECO:0000256" key="2">
    <source>
        <dbReference type="ARBA" id="ARBA00023125"/>
    </source>
</evidence>
<proteinExistence type="predicted"/>
<keyword evidence="1" id="KW-0805">Transcription regulation</keyword>
<evidence type="ECO:0000313" key="6">
    <source>
        <dbReference type="Proteomes" id="UP001232445"/>
    </source>
</evidence>
<keyword evidence="6" id="KW-1185">Reference proteome</keyword>